<evidence type="ECO:0000256" key="1">
    <source>
        <dbReference type="SAM" id="MobiDB-lite"/>
    </source>
</evidence>
<reference evidence="3" key="1">
    <citation type="journal article" date="2013" name="Science">
        <title>The Amborella genome and the evolution of flowering plants.</title>
        <authorList>
            <consortium name="Amborella Genome Project"/>
        </authorList>
    </citation>
    <scope>NUCLEOTIDE SEQUENCE [LARGE SCALE GENOMIC DNA]</scope>
</reference>
<dbReference type="AlphaFoldDB" id="W1PRL0"/>
<proteinExistence type="predicted"/>
<accession>W1PRL0</accession>
<dbReference type="Gramene" id="ERN10658">
    <property type="protein sequence ID" value="ERN10658"/>
    <property type="gene ID" value="AMTR_s00028p00221070"/>
</dbReference>
<keyword evidence="3" id="KW-1185">Reference proteome</keyword>
<dbReference type="Proteomes" id="UP000017836">
    <property type="component" value="Unassembled WGS sequence"/>
</dbReference>
<feature type="compositionally biased region" description="Basic and acidic residues" evidence="1">
    <location>
        <begin position="1"/>
        <end position="14"/>
    </location>
</feature>
<feature type="region of interest" description="Disordered" evidence="1">
    <location>
        <begin position="41"/>
        <end position="75"/>
    </location>
</feature>
<name>W1PRL0_AMBTC</name>
<organism evidence="2 3">
    <name type="scientific">Amborella trichopoda</name>
    <dbReference type="NCBI Taxonomy" id="13333"/>
    <lineage>
        <taxon>Eukaryota</taxon>
        <taxon>Viridiplantae</taxon>
        <taxon>Streptophyta</taxon>
        <taxon>Embryophyta</taxon>
        <taxon>Tracheophyta</taxon>
        <taxon>Spermatophyta</taxon>
        <taxon>Magnoliopsida</taxon>
        <taxon>Amborellales</taxon>
        <taxon>Amborellaceae</taxon>
        <taxon>Amborella</taxon>
    </lineage>
</organism>
<evidence type="ECO:0000313" key="2">
    <source>
        <dbReference type="EMBL" id="ERN10658.1"/>
    </source>
</evidence>
<dbReference type="EMBL" id="KI392812">
    <property type="protein sequence ID" value="ERN10658.1"/>
    <property type="molecule type" value="Genomic_DNA"/>
</dbReference>
<dbReference type="HOGENOM" id="CLU_2052775_0_0_1"/>
<evidence type="ECO:0000313" key="3">
    <source>
        <dbReference type="Proteomes" id="UP000017836"/>
    </source>
</evidence>
<feature type="region of interest" description="Disordered" evidence="1">
    <location>
        <begin position="1"/>
        <end position="22"/>
    </location>
</feature>
<feature type="compositionally biased region" description="Basic and acidic residues" evidence="1">
    <location>
        <begin position="55"/>
        <end position="69"/>
    </location>
</feature>
<gene>
    <name evidence="2" type="ORF">AMTR_s00028p00221070</name>
</gene>
<sequence length="120" mass="12671">MNALEPKDDHRGAERLITSRGGTSSTEFLKARGVKAFEVMQTPSGGLPRGPLEAGESKDCAVGKPEGQDLKIPASSYIGSGIDRTDTTECAGDTTQLLTVRVTLTSTLDMESLGPYPELS</sequence>
<protein>
    <submittedName>
        <fullName evidence="2">Uncharacterized protein</fullName>
    </submittedName>
</protein>